<protein>
    <recommendedName>
        <fullName evidence="9">Mur ligase central domain-containing protein</fullName>
    </recommendedName>
</protein>
<keyword evidence="6" id="KW-0460">Magnesium</keyword>
<evidence type="ECO:0000256" key="3">
    <source>
        <dbReference type="ARBA" id="ARBA00022723"/>
    </source>
</evidence>
<keyword evidence="5" id="KW-0067">ATP-binding</keyword>
<dbReference type="SUPFAM" id="SSF53623">
    <property type="entry name" value="MurD-like peptide ligases, catalytic domain"/>
    <property type="match status" value="1"/>
</dbReference>
<dbReference type="EMBL" id="JAGTXO010000015">
    <property type="protein sequence ID" value="KAG8463541.1"/>
    <property type="molecule type" value="Genomic_DNA"/>
</dbReference>
<dbReference type="PANTHER" id="PTHR11136:SF0">
    <property type="entry name" value="DIHYDROFOLATE SYNTHETASE-RELATED"/>
    <property type="match status" value="1"/>
</dbReference>
<evidence type="ECO:0008006" key="9">
    <source>
        <dbReference type="Google" id="ProtNLM"/>
    </source>
</evidence>
<comment type="similarity">
    <text evidence="1">Belongs to the folylpolyglutamate synthase family.</text>
</comment>
<name>A0A8J5X8F8_DIALT</name>
<evidence type="ECO:0000313" key="7">
    <source>
        <dbReference type="EMBL" id="KAG8463541.1"/>
    </source>
</evidence>
<dbReference type="SUPFAM" id="SSF53244">
    <property type="entry name" value="MurD-like peptide ligases, peptide-binding domain"/>
    <property type="match status" value="1"/>
</dbReference>
<gene>
    <name evidence="7" type="ORF">KFE25_003814</name>
</gene>
<keyword evidence="4" id="KW-0547">Nucleotide-binding</keyword>
<dbReference type="InterPro" id="IPR036565">
    <property type="entry name" value="Mur-like_cat_sf"/>
</dbReference>
<dbReference type="GO" id="GO:0005737">
    <property type="term" value="C:cytoplasm"/>
    <property type="evidence" value="ECO:0007669"/>
    <property type="project" value="TreeGrafter"/>
</dbReference>
<sequence>MVMSSAAAYADAVAFIFGNANYSLNPLPQQQRWQRFTQLLSAIGNPHLGLRVVHIAGTNGKGTTSAIVDAMLRASGARVGLFTSPHLHSWRERIRLDGALVSKDEVIAAWEQLRPHVQVDVPFTPFEKLTALALMCFRRASVEWAVLETGLGGRFDCTNHVPEPAVVGLCRVGIDHVAVLGNSLEQIAAHKAGIIKRRVPAFAVPQTAEARRVFEVTAMELDAPLSFVGADHPLAAHAVALACGACGGRTGDDAAMLPTWLRPAHQLENFALAAAMVASLAERGLLHTLAPASGPAVVGAAQAAGLPDNLLRAALATAWPGRTELVAERAERAGGGRAAKVIFDVAHNEDAVRGLLHNLPRIVRAAAAGAGGGQGSNPRVELIFGANRDKDLRTMLKMIGTLVIPDADAAAHGHAAAARPNVLAIHLVESPHPKACPSSELAAIARDACPGAPWCTQHATMADALAAAVSGERAELDCTVAFGSVFVVADARAQLARLRPDMFSSSDWAFEQAGEPPIV</sequence>
<evidence type="ECO:0000256" key="4">
    <source>
        <dbReference type="ARBA" id="ARBA00022741"/>
    </source>
</evidence>
<dbReference type="InterPro" id="IPR001645">
    <property type="entry name" value="Folylpolyglutamate_synth"/>
</dbReference>
<dbReference type="Gene3D" id="3.90.190.20">
    <property type="entry name" value="Mur ligase, C-terminal domain"/>
    <property type="match status" value="1"/>
</dbReference>
<accession>A0A8J5X8F8</accession>
<keyword evidence="3" id="KW-0479">Metal-binding</keyword>
<keyword evidence="2" id="KW-0436">Ligase</keyword>
<evidence type="ECO:0000256" key="2">
    <source>
        <dbReference type="ARBA" id="ARBA00022598"/>
    </source>
</evidence>
<dbReference type="NCBIfam" id="TIGR01499">
    <property type="entry name" value="folC"/>
    <property type="match status" value="1"/>
</dbReference>
<dbReference type="AlphaFoldDB" id="A0A8J5X8F8"/>
<keyword evidence="8" id="KW-1185">Reference proteome</keyword>
<proteinExistence type="inferred from homology"/>
<dbReference type="Gene3D" id="3.40.1190.10">
    <property type="entry name" value="Mur-like, catalytic domain"/>
    <property type="match status" value="1"/>
</dbReference>
<dbReference type="Proteomes" id="UP000751190">
    <property type="component" value="Unassembled WGS sequence"/>
</dbReference>
<dbReference type="GO" id="GO:0008841">
    <property type="term" value="F:dihydrofolate synthase activity"/>
    <property type="evidence" value="ECO:0007669"/>
    <property type="project" value="TreeGrafter"/>
</dbReference>
<dbReference type="InterPro" id="IPR036615">
    <property type="entry name" value="Mur_ligase_C_dom_sf"/>
</dbReference>
<comment type="caution">
    <text evidence="7">The sequence shown here is derived from an EMBL/GenBank/DDBJ whole genome shotgun (WGS) entry which is preliminary data.</text>
</comment>
<dbReference type="PANTHER" id="PTHR11136">
    <property type="entry name" value="FOLYLPOLYGLUTAMATE SYNTHASE-RELATED"/>
    <property type="match status" value="1"/>
</dbReference>
<evidence type="ECO:0000313" key="8">
    <source>
        <dbReference type="Proteomes" id="UP000751190"/>
    </source>
</evidence>
<evidence type="ECO:0000256" key="1">
    <source>
        <dbReference type="ARBA" id="ARBA00008276"/>
    </source>
</evidence>
<dbReference type="GO" id="GO:0046872">
    <property type="term" value="F:metal ion binding"/>
    <property type="evidence" value="ECO:0007669"/>
    <property type="project" value="UniProtKB-KW"/>
</dbReference>
<dbReference type="GO" id="GO:0005524">
    <property type="term" value="F:ATP binding"/>
    <property type="evidence" value="ECO:0007669"/>
    <property type="project" value="UniProtKB-KW"/>
</dbReference>
<organism evidence="7 8">
    <name type="scientific">Diacronema lutheri</name>
    <name type="common">Unicellular marine alga</name>
    <name type="synonym">Monochrysis lutheri</name>
    <dbReference type="NCBI Taxonomy" id="2081491"/>
    <lineage>
        <taxon>Eukaryota</taxon>
        <taxon>Haptista</taxon>
        <taxon>Haptophyta</taxon>
        <taxon>Pavlovophyceae</taxon>
        <taxon>Pavlovales</taxon>
        <taxon>Pavlovaceae</taxon>
        <taxon>Diacronema</taxon>
    </lineage>
</organism>
<dbReference type="OrthoDB" id="5212574at2759"/>
<reference evidence="7" key="1">
    <citation type="submission" date="2021-05" db="EMBL/GenBank/DDBJ databases">
        <title>The genome of the haptophyte Pavlova lutheri (Diacronema luteri, Pavlovales) - a model for lipid biosynthesis in eukaryotic algae.</title>
        <authorList>
            <person name="Hulatt C.J."/>
            <person name="Posewitz M.C."/>
        </authorList>
    </citation>
    <scope>NUCLEOTIDE SEQUENCE</scope>
    <source>
        <strain evidence="7">NIVA-4/92</strain>
    </source>
</reference>
<evidence type="ECO:0000256" key="5">
    <source>
        <dbReference type="ARBA" id="ARBA00022840"/>
    </source>
</evidence>
<evidence type="ECO:0000256" key="6">
    <source>
        <dbReference type="ARBA" id="ARBA00022842"/>
    </source>
</evidence>
<dbReference type="GO" id="GO:0004326">
    <property type="term" value="F:tetrahydrofolylpolyglutamate synthase activity"/>
    <property type="evidence" value="ECO:0007669"/>
    <property type="project" value="InterPro"/>
</dbReference>